<protein>
    <submittedName>
        <fullName evidence="1">Uncharacterized protein</fullName>
    </submittedName>
</protein>
<keyword evidence="2" id="KW-1185">Reference proteome</keyword>
<name>A0A0P6XLL9_9CHLR</name>
<gene>
    <name evidence="1" type="ORF">ADN00_11845</name>
</gene>
<evidence type="ECO:0000313" key="1">
    <source>
        <dbReference type="EMBL" id="KPL76041.1"/>
    </source>
</evidence>
<dbReference type="STRING" id="1134406.ADN00_11845"/>
<comment type="caution">
    <text evidence="1">The sequence shown here is derived from an EMBL/GenBank/DDBJ whole genome shotgun (WGS) entry which is preliminary data.</text>
</comment>
<dbReference type="AlphaFoldDB" id="A0A0P6XLL9"/>
<dbReference type="OrthoDB" id="165632at2"/>
<dbReference type="Proteomes" id="UP000050417">
    <property type="component" value="Unassembled WGS sequence"/>
</dbReference>
<reference evidence="1 2" key="1">
    <citation type="submission" date="2015-07" db="EMBL/GenBank/DDBJ databases">
        <title>Genome sequence of Ornatilinea apprima DSM 23815.</title>
        <authorList>
            <person name="Hemp J."/>
            <person name="Ward L.M."/>
            <person name="Pace L.A."/>
            <person name="Fischer W.W."/>
        </authorList>
    </citation>
    <scope>NUCLEOTIDE SEQUENCE [LARGE SCALE GENOMIC DNA]</scope>
    <source>
        <strain evidence="1 2">P3M-1</strain>
    </source>
</reference>
<dbReference type="RefSeq" id="WP_075063226.1">
    <property type="nucleotide sequence ID" value="NZ_LGCL01000026.1"/>
</dbReference>
<sequence>MYDAFENKSKIFTHVITKEPVDVIVQTTQFKIIGQIHVRPEDRLKDELDQPETFLPVTSAAVHSLDGTELYRTHFIAVNRSQIVWIIPIQQLQPHENPEEEHGKA</sequence>
<dbReference type="EMBL" id="LGCL01000026">
    <property type="protein sequence ID" value="KPL76041.1"/>
    <property type="molecule type" value="Genomic_DNA"/>
</dbReference>
<evidence type="ECO:0000313" key="2">
    <source>
        <dbReference type="Proteomes" id="UP000050417"/>
    </source>
</evidence>
<organism evidence="1 2">
    <name type="scientific">Ornatilinea apprima</name>
    <dbReference type="NCBI Taxonomy" id="1134406"/>
    <lineage>
        <taxon>Bacteria</taxon>
        <taxon>Bacillati</taxon>
        <taxon>Chloroflexota</taxon>
        <taxon>Anaerolineae</taxon>
        <taxon>Anaerolineales</taxon>
        <taxon>Anaerolineaceae</taxon>
        <taxon>Ornatilinea</taxon>
    </lineage>
</organism>
<accession>A0A0P6XLL9</accession>
<dbReference type="Pfam" id="PF20660">
    <property type="entry name" value="DUF6812"/>
    <property type="match status" value="1"/>
</dbReference>
<dbReference type="InterPro" id="IPR049210">
    <property type="entry name" value="DUF6812"/>
</dbReference>
<proteinExistence type="predicted"/>